<evidence type="ECO:0000256" key="4">
    <source>
        <dbReference type="ARBA" id="ARBA00022692"/>
    </source>
</evidence>
<evidence type="ECO:0000256" key="1">
    <source>
        <dbReference type="ARBA" id="ARBA00004162"/>
    </source>
</evidence>
<dbReference type="InterPro" id="IPR044021">
    <property type="entry name" value="CrtO"/>
</dbReference>
<evidence type="ECO:0000256" key="5">
    <source>
        <dbReference type="ARBA" id="ARBA00022729"/>
    </source>
</evidence>
<accession>A0A934UNL0</accession>
<dbReference type="Pfam" id="PF18927">
    <property type="entry name" value="CrtO"/>
    <property type="match status" value="1"/>
</dbReference>
<feature type="transmembrane region" description="Helical" evidence="13">
    <location>
        <begin position="12"/>
        <end position="28"/>
    </location>
</feature>
<feature type="transmembrane region" description="Helical" evidence="13">
    <location>
        <begin position="114"/>
        <end position="131"/>
    </location>
</feature>
<keyword evidence="2" id="KW-1003">Cell membrane</keyword>
<dbReference type="Proteomes" id="UP000613193">
    <property type="component" value="Unassembled WGS sequence"/>
</dbReference>
<keyword evidence="8" id="KW-0012">Acyltransferase</keyword>
<comment type="similarity">
    <text evidence="10">Belongs to the acyltransferase CrtO family.</text>
</comment>
<keyword evidence="6 13" id="KW-1133">Transmembrane helix</keyword>
<dbReference type="AlphaFoldDB" id="A0A934UNL0"/>
<organism evidence="14 15">
    <name type="scientific">Mucilaginibacter segetis</name>
    <dbReference type="NCBI Taxonomy" id="2793071"/>
    <lineage>
        <taxon>Bacteria</taxon>
        <taxon>Pseudomonadati</taxon>
        <taxon>Bacteroidota</taxon>
        <taxon>Sphingobacteriia</taxon>
        <taxon>Sphingobacteriales</taxon>
        <taxon>Sphingobacteriaceae</taxon>
        <taxon>Mucilaginibacter</taxon>
    </lineage>
</organism>
<evidence type="ECO:0000256" key="11">
    <source>
        <dbReference type="ARBA" id="ARBA00023667"/>
    </source>
</evidence>
<evidence type="ECO:0000256" key="7">
    <source>
        <dbReference type="ARBA" id="ARBA00023136"/>
    </source>
</evidence>
<feature type="transmembrane region" description="Helical" evidence="13">
    <location>
        <begin position="34"/>
        <end position="51"/>
    </location>
</feature>
<keyword evidence="5" id="KW-0732">Signal</keyword>
<dbReference type="RefSeq" id="WP_200067078.1">
    <property type="nucleotide sequence ID" value="NZ_JAEHFW010000003.1"/>
</dbReference>
<evidence type="ECO:0000256" key="10">
    <source>
        <dbReference type="ARBA" id="ARBA00023603"/>
    </source>
</evidence>
<name>A0A934UNL0_9SPHI</name>
<evidence type="ECO:0000256" key="6">
    <source>
        <dbReference type="ARBA" id="ARBA00022989"/>
    </source>
</evidence>
<keyword evidence="7 13" id="KW-0472">Membrane</keyword>
<keyword evidence="15" id="KW-1185">Reference proteome</keyword>
<protein>
    <recommendedName>
        <fullName evidence="11">Glycosyl-4,4'-diaponeurosporenoate acyltransferase</fullName>
    </recommendedName>
</protein>
<evidence type="ECO:0000256" key="3">
    <source>
        <dbReference type="ARBA" id="ARBA00022679"/>
    </source>
</evidence>
<keyword evidence="4 13" id="KW-0812">Transmembrane</keyword>
<dbReference type="GO" id="GO:0016746">
    <property type="term" value="F:acyltransferase activity"/>
    <property type="evidence" value="ECO:0007669"/>
    <property type="project" value="UniProtKB-KW"/>
</dbReference>
<keyword evidence="3" id="KW-0808">Transferase</keyword>
<comment type="subcellular location">
    <subcellularLocation>
        <location evidence="1">Cell membrane</location>
        <topology evidence="1">Single-pass membrane protein</topology>
    </subcellularLocation>
</comment>
<proteinExistence type="inferred from homology"/>
<reference evidence="14" key="1">
    <citation type="submission" date="2020-12" db="EMBL/GenBank/DDBJ databases">
        <title>Bacterial novel species Mucilaginibacter sp. SD-g isolated from soil.</title>
        <authorList>
            <person name="Jung H.-Y."/>
        </authorList>
    </citation>
    <scope>NUCLEOTIDE SEQUENCE</scope>
    <source>
        <strain evidence="14">SD-g</strain>
    </source>
</reference>
<evidence type="ECO:0000256" key="8">
    <source>
        <dbReference type="ARBA" id="ARBA00023315"/>
    </source>
</evidence>
<evidence type="ECO:0000256" key="13">
    <source>
        <dbReference type="SAM" id="Phobius"/>
    </source>
</evidence>
<comment type="caution">
    <text evidence="14">The sequence shown here is derived from an EMBL/GenBank/DDBJ whole genome shotgun (WGS) entry which is preliminary data.</text>
</comment>
<evidence type="ECO:0000313" key="14">
    <source>
        <dbReference type="EMBL" id="MBK0380529.1"/>
    </source>
</evidence>
<evidence type="ECO:0000256" key="9">
    <source>
        <dbReference type="ARBA" id="ARBA00023588"/>
    </source>
</evidence>
<evidence type="ECO:0000313" key="15">
    <source>
        <dbReference type="Proteomes" id="UP000613193"/>
    </source>
</evidence>
<dbReference type="GO" id="GO:0005886">
    <property type="term" value="C:plasma membrane"/>
    <property type="evidence" value="ECO:0007669"/>
    <property type="project" value="UniProtKB-SubCell"/>
</dbReference>
<dbReference type="EMBL" id="JAEHFW010000003">
    <property type="protein sequence ID" value="MBK0380529.1"/>
    <property type="molecule type" value="Genomic_DNA"/>
</dbReference>
<evidence type="ECO:0000256" key="2">
    <source>
        <dbReference type="ARBA" id="ARBA00022475"/>
    </source>
</evidence>
<comment type="function">
    <text evidence="12">Catalyzes the acylation of glycosyl-4,4'-diaponeurosporenoate, i.e. the esterification of glucose at the C6'' position with the carboxyl group of the C(15) fatty acid 12-methyltetradecanoic acid, to yield staphyloxanthin. This is the last step in the biosynthesis of this orange pigment, present in most staphylococci strains.</text>
</comment>
<evidence type="ECO:0000256" key="12">
    <source>
        <dbReference type="ARBA" id="ARBA00025324"/>
    </source>
</evidence>
<gene>
    <name evidence="14" type="ORF">I5M19_14485</name>
</gene>
<feature type="transmembrane region" description="Helical" evidence="13">
    <location>
        <begin position="137"/>
        <end position="155"/>
    </location>
</feature>
<comment type="pathway">
    <text evidence="9">Carotenoid biosynthesis; staphyloxanthin biosynthesis; staphyloxanthin from farnesyl diphosphate: step 5/5.</text>
</comment>
<sequence>MTARENINQAVNAFWTILCFIPVLWCWYDDFSPILLSLFLALSVLGQALPLRKFQISTRPAFYEKLGAKTVRKMVQNGDYVNRYLRSSERAGPIINNRERAAQYINSVAVYQRYHLICLFFFLFTAGYALWLQRYGLCAAVLISNVIYNVMPVILQQYNRARIAKITNSRSF</sequence>